<gene>
    <name evidence="2" type="ORF">L1049_016825</name>
</gene>
<dbReference type="EMBL" id="JBBPBK010000003">
    <property type="protein sequence ID" value="KAK9288371.1"/>
    <property type="molecule type" value="Genomic_DNA"/>
</dbReference>
<reference evidence="2 3" key="1">
    <citation type="journal article" date="2024" name="Plant J.">
        <title>Genome sequences and population genomics reveal climatic adaptation and genomic divergence between two closely related sweetgum species.</title>
        <authorList>
            <person name="Xu W.Q."/>
            <person name="Ren C.Q."/>
            <person name="Zhang X.Y."/>
            <person name="Comes H.P."/>
            <person name="Liu X.H."/>
            <person name="Li Y.G."/>
            <person name="Kettle C.J."/>
            <person name="Jalonen R."/>
            <person name="Gaisberger H."/>
            <person name="Ma Y.Z."/>
            <person name="Qiu Y.X."/>
        </authorList>
    </citation>
    <scope>NUCLEOTIDE SEQUENCE [LARGE SCALE GENOMIC DNA]</scope>
    <source>
        <strain evidence="2">Hangzhou</strain>
    </source>
</reference>
<comment type="caution">
    <text evidence="2">The sequence shown here is derived from an EMBL/GenBank/DDBJ whole genome shotgun (WGS) entry which is preliminary data.</text>
</comment>
<organism evidence="2 3">
    <name type="scientific">Liquidambar formosana</name>
    <name type="common">Formosan gum</name>
    <dbReference type="NCBI Taxonomy" id="63359"/>
    <lineage>
        <taxon>Eukaryota</taxon>
        <taxon>Viridiplantae</taxon>
        <taxon>Streptophyta</taxon>
        <taxon>Embryophyta</taxon>
        <taxon>Tracheophyta</taxon>
        <taxon>Spermatophyta</taxon>
        <taxon>Magnoliopsida</taxon>
        <taxon>eudicotyledons</taxon>
        <taxon>Gunneridae</taxon>
        <taxon>Pentapetalae</taxon>
        <taxon>Saxifragales</taxon>
        <taxon>Altingiaceae</taxon>
        <taxon>Liquidambar</taxon>
    </lineage>
</organism>
<dbReference type="PANTHER" id="PTHR34427:SF5">
    <property type="entry name" value="DUF4283 DOMAIN-CONTAINING PROTEIN"/>
    <property type="match status" value="1"/>
</dbReference>
<evidence type="ECO:0000313" key="3">
    <source>
        <dbReference type="Proteomes" id="UP001415857"/>
    </source>
</evidence>
<dbReference type="AlphaFoldDB" id="A0AAP0X3C1"/>
<keyword evidence="3" id="KW-1185">Reference proteome</keyword>
<accession>A0AAP0X3C1</accession>
<dbReference type="PANTHER" id="PTHR34427">
    <property type="entry name" value="DUF4283 DOMAIN PROTEIN"/>
    <property type="match status" value="1"/>
</dbReference>
<proteinExistence type="predicted"/>
<evidence type="ECO:0000313" key="2">
    <source>
        <dbReference type="EMBL" id="KAK9288371.1"/>
    </source>
</evidence>
<evidence type="ECO:0000256" key="1">
    <source>
        <dbReference type="SAM" id="MobiDB-lite"/>
    </source>
</evidence>
<sequence length="506" mass="56697">MVNHPSDKEIKHHSHGIETMQIEEVDGDWLKRSVFDITVRFMGGLLVLLEFHSEEVMKSHLEDTTWLDQWVKDIRSWHPNLIIHERLVWLSITGVPLHAWVGTNFRKIGERFGAVIFVDSNTHNKTMLDRGRILVSTKLLEPISKDLVLEVCNENFLINVKEESVVSLSCLNSPAQCKSKHQVVGVSSPAVSEEQVLHVENSNSPFAEKCDSRLDSCEGENVAINLSSLDQRGCGNWKRKEALSNSAILNNSLIPRNPVVQVVKSHSRGPGFKTCSAHNADGPPSTGTPPMLRKAHSLDTPARLFRLGLTTVYHLEKPDALIREDCESRDQCQSNFHSKRSISLPSSPVKGKLSRVSTSAKSHIAPSRDFHEFQCESSSFDIGVALEPGRDSRKPKALAKSARKKKKLLGDILGWKKKCLRSKKVVKKKGRKSLKEPIDVHSSHSESATISDGGIANRNQLILQEANDTWNVMQRVGFRSLGNDQEILDKISELEVRDWEIFGKNC</sequence>
<dbReference type="Proteomes" id="UP001415857">
    <property type="component" value="Unassembled WGS sequence"/>
</dbReference>
<protein>
    <recommendedName>
        <fullName evidence="4">DUF4283 domain-containing protein</fullName>
    </recommendedName>
</protein>
<feature type="compositionally biased region" description="Basic and acidic residues" evidence="1">
    <location>
        <begin position="433"/>
        <end position="444"/>
    </location>
</feature>
<evidence type="ECO:0008006" key="4">
    <source>
        <dbReference type="Google" id="ProtNLM"/>
    </source>
</evidence>
<name>A0AAP0X3C1_LIQFO</name>
<feature type="region of interest" description="Disordered" evidence="1">
    <location>
        <begin position="431"/>
        <end position="451"/>
    </location>
</feature>